<evidence type="ECO:0000313" key="9">
    <source>
        <dbReference type="Proteomes" id="UP001295684"/>
    </source>
</evidence>
<dbReference type="Pfam" id="PF00096">
    <property type="entry name" value="zf-C2H2"/>
    <property type="match status" value="3"/>
</dbReference>
<evidence type="ECO:0000256" key="6">
    <source>
        <dbReference type="PROSITE-ProRule" id="PRU00042"/>
    </source>
</evidence>
<keyword evidence="4" id="KW-0862">Zinc</keyword>
<evidence type="ECO:0000256" key="5">
    <source>
        <dbReference type="ARBA" id="ARBA00023242"/>
    </source>
</evidence>
<keyword evidence="5" id="KW-0539">Nucleus</keyword>
<dbReference type="SMART" id="SM00355">
    <property type="entry name" value="ZnF_C2H2"/>
    <property type="match status" value="3"/>
</dbReference>
<evidence type="ECO:0000256" key="2">
    <source>
        <dbReference type="ARBA" id="ARBA00022737"/>
    </source>
</evidence>
<dbReference type="GO" id="GO:0008270">
    <property type="term" value="F:zinc ion binding"/>
    <property type="evidence" value="ECO:0007669"/>
    <property type="project" value="UniProtKB-KW"/>
</dbReference>
<keyword evidence="3 6" id="KW-0863">Zinc-finger</keyword>
<dbReference type="PROSITE" id="PS50157">
    <property type="entry name" value="ZINC_FINGER_C2H2_2"/>
    <property type="match status" value="3"/>
</dbReference>
<dbReference type="FunFam" id="3.30.160.60:FF:000290">
    <property type="entry name" value="Zinc finger protein 697 isoform X1"/>
    <property type="match status" value="1"/>
</dbReference>
<evidence type="ECO:0000259" key="7">
    <source>
        <dbReference type="PROSITE" id="PS50157"/>
    </source>
</evidence>
<dbReference type="PROSITE" id="PS00028">
    <property type="entry name" value="ZINC_FINGER_C2H2_1"/>
    <property type="match status" value="3"/>
</dbReference>
<evidence type="ECO:0000256" key="4">
    <source>
        <dbReference type="ARBA" id="ARBA00022833"/>
    </source>
</evidence>
<dbReference type="GO" id="GO:0000978">
    <property type="term" value="F:RNA polymerase II cis-regulatory region sequence-specific DNA binding"/>
    <property type="evidence" value="ECO:0007669"/>
    <property type="project" value="TreeGrafter"/>
</dbReference>
<feature type="domain" description="C2H2-type" evidence="7">
    <location>
        <begin position="250"/>
        <end position="273"/>
    </location>
</feature>
<dbReference type="Gene3D" id="3.30.160.60">
    <property type="entry name" value="Classic Zinc Finger"/>
    <property type="match status" value="3"/>
</dbReference>
<dbReference type="EMBL" id="CAMPGE010001188">
    <property type="protein sequence ID" value="CAI2359961.1"/>
    <property type="molecule type" value="Genomic_DNA"/>
</dbReference>
<dbReference type="AlphaFoldDB" id="A0AAD1U0S5"/>
<dbReference type="PANTHER" id="PTHR23235">
    <property type="entry name" value="KRUEPPEL-LIKE TRANSCRIPTION FACTOR"/>
    <property type="match status" value="1"/>
</dbReference>
<reference evidence="8" key="1">
    <citation type="submission" date="2023-07" db="EMBL/GenBank/DDBJ databases">
        <authorList>
            <consortium name="AG Swart"/>
            <person name="Singh M."/>
            <person name="Singh A."/>
            <person name="Seah K."/>
            <person name="Emmerich C."/>
        </authorList>
    </citation>
    <scope>NUCLEOTIDE SEQUENCE</scope>
    <source>
        <strain evidence="8">DP1</strain>
    </source>
</reference>
<proteinExistence type="predicted"/>
<keyword evidence="1" id="KW-0479">Metal-binding</keyword>
<dbReference type="Proteomes" id="UP001295684">
    <property type="component" value="Unassembled WGS sequence"/>
</dbReference>
<feature type="domain" description="C2H2-type" evidence="7">
    <location>
        <begin position="190"/>
        <end position="219"/>
    </location>
</feature>
<keyword evidence="9" id="KW-1185">Reference proteome</keyword>
<comment type="caution">
    <text evidence="8">The sequence shown here is derived from an EMBL/GenBank/DDBJ whole genome shotgun (WGS) entry which is preliminary data.</text>
</comment>
<name>A0AAD1U0S5_EUPCR</name>
<evidence type="ECO:0000313" key="8">
    <source>
        <dbReference type="EMBL" id="CAI2359961.1"/>
    </source>
</evidence>
<accession>A0AAD1U0S5</accession>
<protein>
    <recommendedName>
        <fullName evidence="7">C2H2-type domain-containing protein</fullName>
    </recommendedName>
</protein>
<dbReference type="InterPro" id="IPR036236">
    <property type="entry name" value="Znf_C2H2_sf"/>
</dbReference>
<sequence>MTRSCHASYLDIEKMSLEKQKHKSGAIELPISNDYTLALPSVISELIISNQKGICLPPPVTSISKDLSNKGCFKLSSFVPQQFCGPNNSTIKKQSANLGIEETKEATKLNEDRLKVLKTTDEIKVSGGSLKRRNNKYRDVREMKDYSPTRNDIDEEKRFLMKQYGLTSNMEDFDISYIPSEKFDKKKRVFLCSYEGCGRSFCKTWNLFDHLRIHTKEKPFKCKVCGRGFAQNGNLTKHERVHLKVDRRKYKCNICPKAYTEKYNLKIHKLKIHGIRAD</sequence>
<keyword evidence="2" id="KW-0677">Repeat</keyword>
<dbReference type="GO" id="GO:0000981">
    <property type="term" value="F:DNA-binding transcription factor activity, RNA polymerase II-specific"/>
    <property type="evidence" value="ECO:0007669"/>
    <property type="project" value="TreeGrafter"/>
</dbReference>
<evidence type="ECO:0000256" key="3">
    <source>
        <dbReference type="ARBA" id="ARBA00022771"/>
    </source>
</evidence>
<evidence type="ECO:0000256" key="1">
    <source>
        <dbReference type="ARBA" id="ARBA00022723"/>
    </source>
</evidence>
<dbReference type="PANTHER" id="PTHR23235:SF142">
    <property type="entry name" value="ZINC FINGER PROTEIN 384"/>
    <property type="match status" value="1"/>
</dbReference>
<gene>
    <name evidence="8" type="ORF">ECRASSUSDP1_LOCUS1256</name>
</gene>
<organism evidence="8 9">
    <name type="scientific">Euplotes crassus</name>
    <dbReference type="NCBI Taxonomy" id="5936"/>
    <lineage>
        <taxon>Eukaryota</taxon>
        <taxon>Sar</taxon>
        <taxon>Alveolata</taxon>
        <taxon>Ciliophora</taxon>
        <taxon>Intramacronucleata</taxon>
        <taxon>Spirotrichea</taxon>
        <taxon>Hypotrichia</taxon>
        <taxon>Euplotida</taxon>
        <taxon>Euplotidae</taxon>
        <taxon>Moneuplotes</taxon>
    </lineage>
</organism>
<feature type="domain" description="C2H2-type" evidence="7">
    <location>
        <begin position="220"/>
        <end position="242"/>
    </location>
</feature>
<dbReference type="SUPFAM" id="SSF57667">
    <property type="entry name" value="beta-beta-alpha zinc fingers"/>
    <property type="match status" value="2"/>
</dbReference>
<dbReference type="InterPro" id="IPR013087">
    <property type="entry name" value="Znf_C2H2_type"/>
</dbReference>